<feature type="binding site" evidence="8">
    <location>
        <position position="33"/>
    </location>
    <ligand>
        <name>Ca(2+)</name>
        <dbReference type="ChEBI" id="CHEBI:29108"/>
        <label>2</label>
    </ligand>
</feature>
<evidence type="ECO:0000256" key="3">
    <source>
        <dbReference type="ARBA" id="ARBA00022559"/>
    </source>
</evidence>
<feature type="binding site" evidence="8">
    <location>
        <position position="41"/>
    </location>
    <ligand>
        <name>Ca(2+)</name>
        <dbReference type="ChEBI" id="CHEBI:29108"/>
        <label>2</label>
    </ligand>
</feature>
<comment type="cofactor">
    <cofactor evidence="8">
        <name>Ca(2+)</name>
        <dbReference type="ChEBI" id="CHEBI:29108"/>
    </cofactor>
    <text evidence="8">Binds 2 calcium ions per subunit.</text>
</comment>
<dbReference type="InterPro" id="IPR002016">
    <property type="entry name" value="Haem_peroxidase"/>
</dbReference>
<gene>
    <name evidence="12" type="primary">LOC104587499</name>
</gene>
<evidence type="ECO:0000256" key="2">
    <source>
        <dbReference type="ARBA" id="ARBA00001970"/>
    </source>
</evidence>
<dbReference type="InterPro" id="IPR000823">
    <property type="entry name" value="Peroxidase_pln"/>
</dbReference>
<accession>A0A1U7Z8S3</accession>
<dbReference type="OrthoDB" id="2113341at2759"/>
<keyword evidence="3" id="KW-0575">Peroxidase</keyword>
<organism evidence="11 12">
    <name type="scientific">Nelumbo nucifera</name>
    <name type="common">Sacred lotus</name>
    <dbReference type="NCBI Taxonomy" id="4432"/>
    <lineage>
        <taxon>Eukaryota</taxon>
        <taxon>Viridiplantae</taxon>
        <taxon>Streptophyta</taxon>
        <taxon>Embryophyta</taxon>
        <taxon>Tracheophyta</taxon>
        <taxon>Spermatophyta</taxon>
        <taxon>Magnoliopsida</taxon>
        <taxon>Proteales</taxon>
        <taxon>Nelumbonaceae</taxon>
        <taxon>Nelumbo</taxon>
    </lineage>
</organism>
<keyword evidence="4" id="KW-0349">Heme</keyword>
<dbReference type="RefSeq" id="XP_010243467.1">
    <property type="nucleotide sequence ID" value="XM_010245165.1"/>
</dbReference>
<name>A0A1U7Z8S3_NELNU</name>
<dbReference type="Gene3D" id="1.10.420.10">
    <property type="entry name" value="Peroxidase, domain 2"/>
    <property type="match status" value="1"/>
</dbReference>
<dbReference type="GO" id="GO:0006979">
    <property type="term" value="P:response to oxidative stress"/>
    <property type="evidence" value="ECO:0007669"/>
    <property type="project" value="InterPro"/>
</dbReference>
<evidence type="ECO:0000256" key="9">
    <source>
        <dbReference type="RuleBase" id="RU004241"/>
    </source>
</evidence>
<dbReference type="Pfam" id="PF00141">
    <property type="entry name" value="peroxidase"/>
    <property type="match status" value="1"/>
</dbReference>
<dbReference type="InterPro" id="IPR010255">
    <property type="entry name" value="Haem_peroxidase_sf"/>
</dbReference>
<comment type="similarity">
    <text evidence="9">Belongs to the peroxidase family.</text>
</comment>
<feature type="non-terminal residue" evidence="12">
    <location>
        <position position="1"/>
    </location>
</feature>
<evidence type="ECO:0000256" key="6">
    <source>
        <dbReference type="ARBA" id="ARBA00023002"/>
    </source>
</evidence>
<dbReference type="SUPFAM" id="SSF48113">
    <property type="entry name" value="Heme-dependent peroxidases"/>
    <property type="match status" value="1"/>
</dbReference>
<dbReference type="GO" id="GO:0046872">
    <property type="term" value="F:metal ion binding"/>
    <property type="evidence" value="ECO:0007669"/>
    <property type="project" value="UniProtKB-KW"/>
</dbReference>
<evidence type="ECO:0000256" key="1">
    <source>
        <dbReference type="ARBA" id="ARBA00000189"/>
    </source>
</evidence>
<dbReference type="InParanoid" id="A0A1U7Z8S3"/>
<keyword evidence="5 8" id="KW-0479">Metal-binding</keyword>
<evidence type="ECO:0000256" key="7">
    <source>
        <dbReference type="ARBA" id="ARBA00023004"/>
    </source>
</evidence>
<dbReference type="PANTHER" id="PTHR31388">
    <property type="entry name" value="PEROXIDASE 72-RELATED"/>
    <property type="match status" value="1"/>
</dbReference>
<feature type="binding site" evidence="8">
    <location>
        <position position="36"/>
    </location>
    <ligand>
        <name>Ca(2+)</name>
        <dbReference type="ChEBI" id="CHEBI:29108"/>
        <label>2</label>
    </ligand>
</feature>
<evidence type="ECO:0000256" key="8">
    <source>
        <dbReference type="PIRSR" id="PIRSR600823-3"/>
    </source>
</evidence>
<evidence type="ECO:0000313" key="12">
    <source>
        <dbReference type="RefSeq" id="XP_010243467.1"/>
    </source>
</evidence>
<dbReference type="Proteomes" id="UP000189703">
    <property type="component" value="Unplaced"/>
</dbReference>
<dbReference type="PANTHER" id="PTHR31388:SF247">
    <property type="entry name" value="PEROXIDASE"/>
    <property type="match status" value="1"/>
</dbReference>
<dbReference type="GeneID" id="104587499"/>
<evidence type="ECO:0000313" key="11">
    <source>
        <dbReference type="Proteomes" id="UP000189703"/>
    </source>
</evidence>
<keyword evidence="11" id="KW-1185">Reference proteome</keyword>
<dbReference type="GO" id="GO:0140825">
    <property type="term" value="F:lactoperoxidase activity"/>
    <property type="evidence" value="ECO:0007669"/>
    <property type="project" value="UniProtKB-EC"/>
</dbReference>
<dbReference type="GO" id="GO:0020037">
    <property type="term" value="F:heme binding"/>
    <property type="evidence" value="ECO:0007669"/>
    <property type="project" value="InterPro"/>
</dbReference>
<evidence type="ECO:0000256" key="5">
    <source>
        <dbReference type="ARBA" id="ARBA00022723"/>
    </source>
</evidence>
<evidence type="ECO:0000259" key="10">
    <source>
        <dbReference type="PROSITE" id="PS50873"/>
    </source>
</evidence>
<keyword evidence="7" id="KW-0408">Iron</keyword>
<dbReference type="AlphaFoldDB" id="A0A1U7Z8S3"/>
<dbReference type="KEGG" id="nnu:104587499"/>
<reference evidence="12" key="1">
    <citation type="submission" date="2025-08" db="UniProtKB">
        <authorList>
            <consortium name="RefSeq"/>
        </authorList>
    </citation>
    <scope>IDENTIFICATION</scope>
</reference>
<proteinExistence type="inferred from homology"/>
<dbReference type="PROSITE" id="PS50873">
    <property type="entry name" value="PEROXIDASE_4"/>
    <property type="match status" value="1"/>
</dbReference>
<keyword evidence="8" id="KW-0106">Calcium</keyword>
<sequence length="168" mass="18050">SRIDNDANIDSTFNGFLKSTCDKEGADFFHNLDNTTDTTFDNASFTNLLNNKGLLHSDQELFSGGSTDAEVRAYSTNSAAFFSDFGNAMIKMGSLDVLTRSLELFTISSSSSGIPPASSSPPSSGTSTCLSISTSVLLQCSLPWLSFTNRLQNLGCCIMMELLTCSFK</sequence>
<comment type="cofactor">
    <cofactor evidence="2">
        <name>heme b</name>
        <dbReference type="ChEBI" id="CHEBI:60344"/>
    </cofactor>
</comment>
<protein>
    <submittedName>
        <fullName evidence="12">Cationic peroxidase 1-like</fullName>
    </submittedName>
</protein>
<comment type="catalytic activity">
    <reaction evidence="1">
        <text>2 a phenolic donor + H2O2 = 2 a phenolic radical donor + 2 H2O</text>
        <dbReference type="Rhea" id="RHEA:56136"/>
        <dbReference type="ChEBI" id="CHEBI:15377"/>
        <dbReference type="ChEBI" id="CHEBI:16240"/>
        <dbReference type="ChEBI" id="CHEBI:139520"/>
        <dbReference type="ChEBI" id="CHEBI:139521"/>
        <dbReference type="EC" id="1.11.1.7"/>
    </reaction>
</comment>
<keyword evidence="6" id="KW-0560">Oxidoreductase</keyword>
<dbReference type="PRINTS" id="PR00461">
    <property type="entry name" value="PLPEROXIDASE"/>
</dbReference>
<evidence type="ECO:0000256" key="4">
    <source>
        <dbReference type="ARBA" id="ARBA00022617"/>
    </source>
</evidence>
<feature type="domain" description="Plant heme peroxidase family profile" evidence="10">
    <location>
        <begin position="1"/>
        <end position="133"/>
    </location>
</feature>